<reference evidence="1 2" key="1">
    <citation type="submission" date="2024-09" db="EMBL/GenBank/DDBJ databases">
        <authorList>
            <person name="Sun Q."/>
            <person name="Mori K."/>
        </authorList>
    </citation>
    <scope>NUCLEOTIDE SEQUENCE [LARGE SCALE GENOMIC DNA]</scope>
    <source>
        <strain evidence="1 2">CCM 7706</strain>
    </source>
</reference>
<sequence>MTTPSQPAMPPSDEDILVQSLPTVSRLALAYAPRAARRQTLALLALDARLAHLLRHSREPMMAQLRLAWWRESLGQSSEQWPSGEPLLALLRTWGGGHGGLVALVDGWERMTGPAPLASDALEAMAQGRADAFIALAQALGRGGESEAVRTLARSWALNDLAMRLGHESERETARRMSLEARGGPSVRVSRPLRTLPVLHALAGRRLDKGGETGATSPAALFMAMRVGLLGF</sequence>
<comment type="caution">
    <text evidence="1">The sequence shown here is derived from an EMBL/GenBank/DDBJ whole genome shotgun (WGS) entry which is preliminary data.</text>
</comment>
<evidence type="ECO:0008006" key="3">
    <source>
        <dbReference type="Google" id="ProtNLM"/>
    </source>
</evidence>
<protein>
    <recommendedName>
        <fullName evidence="3">Phytoene synthase</fullName>
    </recommendedName>
</protein>
<organism evidence="1 2">
    <name type="scientific">Novosphingobium soli</name>
    <dbReference type="NCBI Taxonomy" id="574956"/>
    <lineage>
        <taxon>Bacteria</taxon>
        <taxon>Pseudomonadati</taxon>
        <taxon>Pseudomonadota</taxon>
        <taxon>Alphaproteobacteria</taxon>
        <taxon>Sphingomonadales</taxon>
        <taxon>Sphingomonadaceae</taxon>
        <taxon>Novosphingobium</taxon>
    </lineage>
</organism>
<keyword evidence="2" id="KW-1185">Reference proteome</keyword>
<name>A0ABV6CX97_9SPHN</name>
<evidence type="ECO:0000313" key="1">
    <source>
        <dbReference type="EMBL" id="MFC0203933.1"/>
    </source>
</evidence>
<dbReference type="RefSeq" id="WP_379486697.1">
    <property type="nucleotide sequence ID" value="NZ_JBHLWK010000009.1"/>
</dbReference>
<gene>
    <name evidence="1" type="ORF">ACFFJC_06575</name>
</gene>
<evidence type="ECO:0000313" key="2">
    <source>
        <dbReference type="Proteomes" id="UP001589798"/>
    </source>
</evidence>
<dbReference type="EMBL" id="JBHLWK010000009">
    <property type="protein sequence ID" value="MFC0203933.1"/>
    <property type="molecule type" value="Genomic_DNA"/>
</dbReference>
<accession>A0ABV6CX97</accession>
<proteinExistence type="predicted"/>
<dbReference type="Proteomes" id="UP001589798">
    <property type="component" value="Unassembled WGS sequence"/>
</dbReference>